<dbReference type="PRINTS" id="PR00463">
    <property type="entry name" value="EP450I"/>
</dbReference>
<comment type="subcellular location">
    <subcellularLocation>
        <location evidence="2">Membrane</location>
    </subcellularLocation>
</comment>
<dbReference type="Proteomes" id="UP000054007">
    <property type="component" value="Unassembled WGS sequence"/>
</dbReference>
<dbReference type="PANTHER" id="PTHR24305">
    <property type="entry name" value="CYTOCHROME P450"/>
    <property type="match status" value="1"/>
</dbReference>
<comment type="similarity">
    <text evidence="4 14">Belongs to the cytochrome P450 family.</text>
</comment>
<evidence type="ECO:0000256" key="7">
    <source>
        <dbReference type="ARBA" id="ARBA00022723"/>
    </source>
</evidence>
<dbReference type="GO" id="GO:0005506">
    <property type="term" value="F:iron ion binding"/>
    <property type="evidence" value="ECO:0007669"/>
    <property type="project" value="InterPro"/>
</dbReference>
<keyword evidence="11 14" id="KW-0503">Monooxygenase</keyword>
<evidence type="ECO:0000256" key="3">
    <source>
        <dbReference type="ARBA" id="ARBA00004721"/>
    </source>
</evidence>
<keyword evidence="10 13" id="KW-0408">Iron</keyword>
<gene>
    <name evidence="16" type="ORF">CYLTODRAFT_418949</name>
</gene>
<feature type="binding site" description="axial binding residue" evidence="13">
    <location>
        <position position="470"/>
    </location>
    <ligand>
        <name>heme</name>
        <dbReference type="ChEBI" id="CHEBI:30413"/>
    </ligand>
    <ligandPart>
        <name>Fe</name>
        <dbReference type="ChEBI" id="CHEBI:18248"/>
    </ligandPart>
</feature>
<keyword evidence="6 15" id="KW-0812">Transmembrane</keyword>
<evidence type="ECO:0000256" key="4">
    <source>
        <dbReference type="ARBA" id="ARBA00010617"/>
    </source>
</evidence>
<proteinExistence type="inferred from homology"/>
<keyword evidence="8 15" id="KW-1133">Transmembrane helix</keyword>
<reference evidence="16 17" key="1">
    <citation type="journal article" date="2015" name="Fungal Genet. Biol.">
        <title>Evolution of novel wood decay mechanisms in Agaricales revealed by the genome sequences of Fistulina hepatica and Cylindrobasidium torrendii.</title>
        <authorList>
            <person name="Floudas D."/>
            <person name="Held B.W."/>
            <person name="Riley R."/>
            <person name="Nagy L.G."/>
            <person name="Koehler G."/>
            <person name="Ransdell A.S."/>
            <person name="Younus H."/>
            <person name="Chow J."/>
            <person name="Chiniquy J."/>
            <person name="Lipzen A."/>
            <person name="Tritt A."/>
            <person name="Sun H."/>
            <person name="Haridas S."/>
            <person name="LaButti K."/>
            <person name="Ohm R.A."/>
            <person name="Kues U."/>
            <person name="Blanchette R.A."/>
            <person name="Grigoriev I.V."/>
            <person name="Minto R.E."/>
            <person name="Hibbett D.S."/>
        </authorList>
    </citation>
    <scope>NUCLEOTIDE SEQUENCE [LARGE SCALE GENOMIC DNA]</scope>
    <source>
        <strain evidence="16 17">FP15055 ss-10</strain>
    </source>
</reference>
<name>A0A0D7BL37_9AGAR</name>
<dbReference type="PROSITE" id="PS00086">
    <property type="entry name" value="CYTOCHROME_P450"/>
    <property type="match status" value="1"/>
</dbReference>
<dbReference type="PANTHER" id="PTHR24305:SF166">
    <property type="entry name" value="CYTOCHROME P450 12A4, MITOCHONDRIAL-RELATED"/>
    <property type="match status" value="1"/>
</dbReference>
<keyword evidence="17" id="KW-1185">Reference proteome</keyword>
<dbReference type="InterPro" id="IPR050121">
    <property type="entry name" value="Cytochrome_P450_monoxygenase"/>
</dbReference>
<evidence type="ECO:0000256" key="1">
    <source>
        <dbReference type="ARBA" id="ARBA00001971"/>
    </source>
</evidence>
<organism evidence="16 17">
    <name type="scientific">Cylindrobasidium torrendii FP15055 ss-10</name>
    <dbReference type="NCBI Taxonomy" id="1314674"/>
    <lineage>
        <taxon>Eukaryota</taxon>
        <taxon>Fungi</taxon>
        <taxon>Dikarya</taxon>
        <taxon>Basidiomycota</taxon>
        <taxon>Agaricomycotina</taxon>
        <taxon>Agaricomycetes</taxon>
        <taxon>Agaricomycetidae</taxon>
        <taxon>Agaricales</taxon>
        <taxon>Marasmiineae</taxon>
        <taxon>Physalacriaceae</taxon>
        <taxon>Cylindrobasidium</taxon>
    </lineage>
</organism>
<evidence type="ECO:0000313" key="16">
    <source>
        <dbReference type="EMBL" id="KIY71258.1"/>
    </source>
</evidence>
<evidence type="ECO:0000256" key="13">
    <source>
        <dbReference type="PIRSR" id="PIRSR602401-1"/>
    </source>
</evidence>
<dbReference type="GO" id="GO:0004497">
    <property type="term" value="F:monooxygenase activity"/>
    <property type="evidence" value="ECO:0007669"/>
    <property type="project" value="UniProtKB-KW"/>
</dbReference>
<keyword evidence="12 15" id="KW-0472">Membrane</keyword>
<dbReference type="InterPro" id="IPR036396">
    <property type="entry name" value="Cyt_P450_sf"/>
</dbReference>
<dbReference type="PRINTS" id="PR00385">
    <property type="entry name" value="P450"/>
</dbReference>
<dbReference type="AlphaFoldDB" id="A0A0D7BL37"/>
<dbReference type="InterPro" id="IPR017972">
    <property type="entry name" value="Cyt_P450_CS"/>
</dbReference>
<sequence>MALDVGIVGATVLALGIAIYKLFFDIPSLPSYIPGPPSPSWVAGHVIDVLGNQERMGGLESRWFRHYGATIKTKGTFGRDILMTSDARALNYILNATGYRYEKTPELAMSLITLGGPGLPAVTGMVHQRQRKVFSPAFSESRIRMFAPVFQRISKNLSQAIKNTIGKDGGAVNMHLWFGRASLDTIGEAGFSHSFNTLLEGDCEISEILHHFLDDTGSNSKVFRVAIWALENFPILQEILARSPVGVNAQFMKFKARSRDLSADIVRDVKQSVGEGEMDNMLSILVRANQGEDEKKKLSEEELLAQAAHLMAAGQESSASTLAWIFYYLSKNPDIQEAVRKEIADVRAHTGLDTHLSTQDYDSMTMLNIVIKETLRMHPILGTFPRVAQFDDIIPLGEPMLTTDGRTIDRIPIKKGQVIECTAHGYNRNPAVWGPDAEEWNPRRWEKKIENFVNAPFGCSLTFGAGARGCIGWRFGVMELQSYTTEMLENFRFQPSKETDAVIAWPGVFSSPRLAGRGGEGAQMPLFVTPL</sequence>
<dbReference type="GO" id="GO:0016705">
    <property type="term" value="F:oxidoreductase activity, acting on paired donors, with incorporation or reduction of molecular oxygen"/>
    <property type="evidence" value="ECO:0007669"/>
    <property type="project" value="InterPro"/>
</dbReference>
<evidence type="ECO:0000256" key="5">
    <source>
        <dbReference type="ARBA" id="ARBA00022617"/>
    </source>
</evidence>
<protein>
    <submittedName>
        <fullName evidence="16">Cytochrome P450</fullName>
    </submittedName>
</protein>
<dbReference type="STRING" id="1314674.A0A0D7BL37"/>
<dbReference type="InterPro" id="IPR001128">
    <property type="entry name" value="Cyt_P450"/>
</dbReference>
<evidence type="ECO:0000313" key="17">
    <source>
        <dbReference type="Proteomes" id="UP000054007"/>
    </source>
</evidence>
<feature type="transmembrane region" description="Helical" evidence="15">
    <location>
        <begin position="6"/>
        <end position="24"/>
    </location>
</feature>
<dbReference type="Pfam" id="PF00067">
    <property type="entry name" value="p450"/>
    <property type="match status" value="1"/>
</dbReference>
<comment type="cofactor">
    <cofactor evidence="1 13">
        <name>heme</name>
        <dbReference type="ChEBI" id="CHEBI:30413"/>
    </cofactor>
</comment>
<evidence type="ECO:0000256" key="6">
    <source>
        <dbReference type="ARBA" id="ARBA00022692"/>
    </source>
</evidence>
<keyword evidence="5 13" id="KW-0349">Heme</keyword>
<keyword evidence="9 14" id="KW-0560">Oxidoreductase</keyword>
<dbReference type="InterPro" id="IPR002401">
    <property type="entry name" value="Cyt_P450_E_grp-I"/>
</dbReference>
<dbReference type="EMBL" id="KN880456">
    <property type="protein sequence ID" value="KIY71258.1"/>
    <property type="molecule type" value="Genomic_DNA"/>
</dbReference>
<accession>A0A0D7BL37</accession>
<evidence type="ECO:0000256" key="14">
    <source>
        <dbReference type="RuleBase" id="RU000461"/>
    </source>
</evidence>
<dbReference type="GO" id="GO:0016020">
    <property type="term" value="C:membrane"/>
    <property type="evidence" value="ECO:0007669"/>
    <property type="project" value="UniProtKB-SubCell"/>
</dbReference>
<dbReference type="SUPFAM" id="SSF48264">
    <property type="entry name" value="Cytochrome P450"/>
    <property type="match status" value="1"/>
</dbReference>
<evidence type="ECO:0000256" key="2">
    <source>
        <dbReference type="ARBA" id="ARBA00004370"/>
    </source>
</evidence>
<dbReference type="GO" id="GO:0020037">
    <property type="term" value="F:heme binding"/>
    <property type="evidence" value="ECO:0007669"/>
    <property type="project" value="InterPro"/>
</dbReference>
<evidence type="ECO:0000256" key="11">
    <source>
        <dbReference type="ARBA" id="ARBA00023033"/>
    </source>
</evidence>
<evidence type="ECO:0000256" key="15">
    <source>
        <dbReference type="SAM" id="Phobius"/>
    </source>
</evidence>
<comment type="pathway">
    <text evidence="3">Secondary metabolite biosynthesis; terpenoid biosynthesis.</text>
</comment>
<evidence type="ECO:0000256" key="9">
    <source>
        <dbReference type="ARBA" id="ARBA00023002"/>
    </source>
</evidence>
<dbReference type="Gene3D" id="1.10.630.10">
    <property type="entry name" value="Cytochrome P450"/>
    <property type="match status" value="1"/>
</dbReference>
<keyword evidence="7 13" id="KW-0479">Metal-binding</keyword>
<evidence type="ECO:0000256" key="8">
    <source>
        <dbReference type="ARBA" id="ARBA00022989"/>
    </source>
</evidence>
<dbReference type="OrthoDB" id="1470350at2759"/>
<evidence type="ECO:0000256" key="12">
    <source>
        <dbReference type="ARBA" id="ARBA00023136"/>
    </source>
</evidence>
<evidence type="ECO:0000256" key="10">
    <source>
        <dbReference type="ARBA" id="ARBA00023004"/>
    </source>
</evidence>